<dbReference type="SUPFAM" id="SSF46955">
    <property type="entry name" value="Putative DNA-binding domain"/>
    <property type="match status" value="1"/>
</dbReference>
<evidence type="ECO:0000313" key="6">
    <source>
        <dbReference type="EMBL" id="NYG60172.1"/>
    </source>
</evidence>
<dbReference type="InterPro" id="IPR047057">
    <property type="entry name" value="MerR_fam"/>
</dbReference>
<dbReference type="PANTHER" id="PTHR30204">
    <property type="entry name" value="REDOX-CYCLING DRUG-SENSING TRANSCRIPTIONAL ACTIVATOR SOXR"/>
    <property type="match status" value="1"/>
</dbReference>
<keyword evidence="3 6" id="KW-0238">DNA-binding</keyword>
<reference evidence="6 7" key="1">
    <citation type="submission" date="2020-07" db="EMBL/GenBank/DDBJ databases">
        <title>Sequencing the genomes of 1000 actinobacteria strains.</title>
        <authorList>
            <person name="Klenk H.-P."/>
        </authorList>
    </citation>
    <scope>NUCLEOTIDE SEQUENCE [LARGE SCALE GENOMIC DNA]</scope>
    <source>
        <strain evidence="6 7">DSM 23819</strain>
    </source>
</reference>
<keyword evidence="4" id="KW-0804">Transcription</keyword>
<feature type="domain" description="HTH merR-type" evidence="5">
    <location>
        <begin position="12"/>
        <end position="80"/>
    </location>
</feature>
<keyword evidence="7" id="KW-1185">Reference proteome</keyword>
<dbReference type="PANTHER" id="PTHR30204:SF69">
    <property type="entry name" value="MERR-FAMILY TRANSCRIPTIONAL REGULATOR"/>
    <property type="match status" value="1"/>
</dbReference>
<keyword evidence="1" id="KW-0678">Repressor</keyword>
<organism evidence="6 7">
    <name type="scientific">Nocardioides daedukensis</name>
    <dbReference type="NCBI Taxonomy" id="634462"/>
    <lineage>
        <taxon>Bacteria</taxon>
        <taxon>Bacillati</taxon>
        <taxon>Actinomycetota</taxon>
        <taxon>Actinomycetes</taxon>
        <taxon>Propionibacteriales</taxon>
        <taxon>Nocardioidaceae</taxon>
        <taxon>Nocardioides</taxon>
    </lineage>
</organism>
<dbReference type="PRINTS" id="PR00040">
    <property type="entry name" value="HTHMERR"/>
</dbReference>
<dbReference type="Proteomes" id="UP000540656">
    <property type="component" value="Unassembled WGS sequence"/>
</dbReference>
<evidence type="ECO:0000259" key="5">
    <source>
        <dbReference type="PROSITE" id="PS50937"/>
    </source>
</evidence>
<evidence type="ECO:0000313" key="7">
    <source>
        <dbReference type="Proteomes" id="UP000540656"/>
    </source>
</evidence>
<dbReference type="SMART" id="SM00422">
    <property type="entry name" value="HTH_MERR"/>
    <property type="match status" value="1"/>
</dbReference>
<dbReference type="GO" id="GO:0003700">
    <property type="term" value="F:DNA-binding transcription factor activity"/>
    <property type="evidence" value="ECO:0007669"/>
    <property type="project" value="InterPro"/>
</dbReference>
<proteinExistence type="predicted"/>
<dbReference type="InterPro" id="IPR000551">
    <property type="entry name" value="MerR-type_HTH_dom"/>
</dbReference>
<dbReference type="RefSeq" id="WP_179503136.1">
    <property type="nucleotide sequence ID" value="NZ_JACCAA010000001.1"/>
</dbReference>
<evidence type="ECO:0000256" key="1">
    <source>
        <dbReference type="ARBA" id="ARBA00022491"/>
    </source>
</evidence>
<evidence type="ECO:0000256" key="3">
    <source>
        <dbReference type="ARBA" id="ARBA00023125"/>
    </source>
</evidence>
<protein>
    <submittedName>
        <fullName evidence="6">DNA-binding transcriptional MerR regulator</fullName>
    </submittedName>
</protein>
<dbReference type="PROSITE" id="PS50937">
    <property type="entry name" value="HTH_MERR_2"/>
    <property type="match status" value="1"/>
</dbReference>
<dbReference type="AlphaFoldDB" id="A0A7Y9S0P8"/>
<evidence type="ECO:0000256" key="4">
    <source>
        <dbReference type="ARBA" id="ARBA00023163"/>
    </source>
</evidence>
<dbReference type="EMBL" id="JACCAA010000001">
    <property type="protein sequence ID" value="NYG60172.1"/>
    <property type="molecule type" value="Genomic_DNA"/>
</dbReference>
<sequence>MSESEASELDELMTIDELAMSVGMTVRTTRYYATLGLMPAPIRRGRIAYYDESHKSRLEMVRALQDHGFTLQAIEGYMATLSPDSSVEELVLQRAMLVPWSPQPREELSRSKLEERAGRKLSAKDIDLLIAMRSIEKSGRSFVPQPAFRVGVDLIDLDIPPGSMVAAGEAIHEHIGELAKDLTSIMRTQVLAPFRSSQHTAEEARAFEATVARLRQLTIEAVVTEFQRTANDLIAGSLLRTQVDSGAS</sequence>
<dbReference type="InterPro" id="IPR009061">
    <property type="entry name" value="DNA-bd_dom_put_sf"/>
</dbReference>
<dbReference type="Gene3D" id="1.10.1660.10">
    <property type="match status" value="1"/>
</dbReference>
<gene>
    <name evidence="6" type="ORF">BJ980_003095</name>
</gene>
<comment type="caution">
    <text evidence="6">The sequence shown here is derived from an EMBL/GenBank/DDBJ whole genome shotgun (WGS) entry which is preliminary data.</text>
</comment>
<evidence type="ECO:0000256" key="2">
    <source>
        <dbReference type="ARBA" id="ARBA00023015"/>
    </source>
</evidence>
<keyword evidence="2" id="KW-0805">Transcription regulation</keyword>
<dbReference type="GO" id="GO:0003677">
    <property type="term" value="F:DNA binding"/>
    <property type="evidence" value="ECO:0007669"/>
    <property type="project" value="UniProtKB-KW"/>
</dbReference>
<accession>A0A7Y9S0P8</accession>
<name>A0A7Y9S0P8_9ACTN</name>
<dbReference type="Pfam" id="PF13411">
    <property type="entry name" value="MerR_1"/>
    <property type="match status" value="1"/>
</dbReference>